<dbReference type="InterPro" id="IPR000358">
    <property type="entry name" value="RNR_small_fam"/>
</dbReference>
<gene>
    <name evidence="1" type="ORF">HYC85_013225</name>
</gene>
<dbReference type="GO" id="GO:0016491">
    <property type="term" value="F:oxidoreductase activity"/>
    <property type="evidence" value="ECO:0007669"/>
    <property type="project" value="InterPro"/>
</dbReference>
<reference evidence="1 2" key="2">
    <citation type="submission" date="2020-07" db="EMBL/GenBank/DDBJ databases">
        <title>Genome assembly of wild tea tree DASZ reveals pedigree and selection history of tea varieties.</title>
        <authorList>
            <person name="Zhang W."/>
        </authorList>
    </citation>
    <scope>NUCLEOTIDE SEQUENCE [LARGE SCALE GENOMIC DNA]</scope>
    <source>
        <strain evidence="2">cv. G240</strain>
        <tissue evidence="1">Leaf</tissue>
    </source>
</reference>
<dbReference type="GO" id="GO:0009263">
    <property type="term" value="P:deoxyribonucleotide biosynthetic process"/>
    <property type="evidence" value="ECO:0007669"/>
    <property type="project" value="InterPro"/>
</dbReference>
<proteinExistence type="predicted"/>
<protein>
    <submittedName>
        <fullName evidence="1">Uncharacterized protein</fullName>
    </submittedName>
</protein>
<evidence type="ECO:0000313" key="2">
    <source>
        <dbReference type="Proteomes" id="UP000593564"/>
    </source>
</evidence>
<name>A0A7J7H6D6_CAMSI</name>
<dbReference type="Pfam" id="PF00268">
    <property type="entry name" value="Ribonuc_red_sm"/>
    <property type="match status" value="1"/>
</dbReference>
<dbReference type="SUPFAM" id="SSF47240">
    <property type="entry name" value="Ferritin-like"/>
    <property type="match status" value="1"/>
</dbReference>
<dbReference type="AlphaFoldDB" id="A0A7J7H6D6"/>
<reference evidence="2" key="1">
    <citation type="journal article" date="2020" name="Nat. Commun.">
        <title>Genome assembly of wild tea tree DASZ reveals pedigree and selection history of tea varieties.</title>
        <authorList>
            <person name="Zhang W."/>
            <person name="Zhang Y."/>
            <person name="Qiu H."/>
            <person name="Guo Y."/>
            <person name="Wan H."/>
            <person name="Zhang X."/>
            <person name="Scossa F."/>
            <person name="Alseekh S."/>
            <person name="Zhang Q."/>
            <person name="Wang P."/>
            <person name="Xu L."/>
            <person name="Schmidt M.H."/>
            <person name="Jia X."/>
            <person name="Li D."/>
            <person name="Zhu A."/>
            <person name="Guo F."/>
            <person name="Chen W."/>
            <person name="Ni D."/>
            <person name="Usadel B."/>
            <person name="Fernie A.R."/>
            <person name="Wen W."/>
        </authorList>
    </citation>
    <scope>NUCLEOTIDE SEQUENCE [LARGE SCALE GENOMIC DNA]</scope>
    <source>
        <strain evidence="2">cv. G240</strain>
    </source>
</reference>
<dbReference type="Proteomes" id="UP000593564">
    <property type="component" value="Unassembled WGS sequence"/>
</dbReference>
<accession>A0A7J7H6D6</accession>
<sequence length="269" mass="30199">MLSGLDSSIITIPVLTRPILYSGLGLYDFRMLFISTNTGRVYSMLKRVNARASSLALERCPSFAKLLKRGLLPGLTFSNELFLEIRVSTAILLVFYTVCCTSNYSRKKLITLFTKLLKLRHSLFVKLPCALIGMNSTLMSQYIKFVADRLLVSLVCKRKYNVENPFDWMEFISTEALSSDFINSENETKQPVTSGNTPATNFDSHFWTPPLPATTSVHPPPAATTSNNSPNIGKANFFERRVGDYQKASVMSNLQDGGKNFIFKLDEDF</sequence>
<evidence type="ECO:0000313" key="1">
    <source>
        <dbReference type="EMBL" id="KAF5947268.1"/>
    </source>
</evidence>
<dbReference type="EMBL" id="JACBKZ010000006">
    <property type="protein sequence ID" value="KAF5947268.1"/>
    <property type="molecule type" value="Genomic_DNA"/>
</dbReference>
<dbReference type="PANTHER" id="PTHR23409:SF35">
    <property type="entry name" value="RIBONUCLEOSIDE-DIPHOSPHATE REDUCTASE SMALL CHAIN A"/>
    <property type="match status" value="1"/>
</dbReference>
<dbReference type="InterPro" id="IPR012348">
    <property type="entry name" value="RNR-like"/>
</dbReference>
<dbReference type="Gene3D" id="1.10.620.20">
    <property type="entry name" value="Ribonucleotide Reductase, subunit A"/>
    <property type="match status" value="1"/>
</dbReference>
<dbReference type="PANTHER" id="PTHR23409">
    <property type="entry name" value="RIBONUCLEOSIDE-DIPHOSPHATE REDUCTASE SMALL CHAIN"/>
    <property type="match status" value="1"/>
</dbReference>
<comment type="caution">
    <text evidence="1">The sequence shown here is derived from an EMBL/GenBank/DDBJ whole genome shotgun (WGS) entry which is preliminary data.</text>
</comment>
<organism evidence="1 2">
    <name type="scientific">Camellia sinensis</name>
    <name type="common">Tea plant</name>
    <name type="synonym">Thea sinensis</name>
    <dbReference type="NCBI Taxonomy" id="4442"/>
    <lineage>
        <taxon>Eukaryota</taxon>
        <taxon>Viridiplantae</taxon>
        <taxon>Streptophyta</taxon>
        <taxon>Embryophyta</taxon>
        <taxon>Tracheophyta</taxon>
        <taxon>Spermatophyta</taxon>
        <taxon>Magnoliopsida</taxon>
        <taxon>eudicotyledons</taxon>
        <taxon>Gunneridae</taxon>
        <taxon>Pentapetalae</taxon>
        <taxon>asterids</taxon>
        <taxon>Ericales</taxon>
        <taxon>Theaceae</taxon>
        <taxon>Camellia</taxon>
    </lineage>
</organism>
<keyword evidence="2" id="KW-1185">Reference proteome</keyword>
<dbReference type="InterPro" id="IPR009078">
    <property type="entry name" value="Ferritin-like_SF"/>
</dbReference>